<comment type="caution">
    <text evidence="6">The sequence shown here is derived from an EMBL/GenBank/DDBJ whole genome shotgun (WGS) entry which is preliminary data.</text>
</comment>
<dbReference type="InterPro" id="IPR050204">
    <property type="entry name" value="AraC_XylS_family_regulators"/>
</dbReference>
<evidence type="ECO:0000313" key="7">
    <source>
        <dbReference type="Proteomes" id="UP000600139"/>
    </source>
</evidence>
<dbReference type="PROSITE" id="PS50113">
    <property type="entry name" value="PAC"/>
    <property type="match status" value="1"/>
</dbReference>
<sequence>MAIDTEFIARIDSPRFCERLFAVLPDVVFCLKDSDFRYRAANQAFAVRLGLKDPRRLIGKRAEDFFVPAFAETYREQDLLVLAGGEVNDELELISNSDGSAGWYLATKIPLHDSGGKVIGIASVSRDLREPREGDAEMAGIAKVADHVHQHLDEDLRGAELANIANLTPTQLDRRMRRVFHLSTAQFVRKARIEHAAHLLGKTTMPIAELALACGYGDQTALTRQFRATVGMPPAAYRDHMRQLRGSTTG</sequence>
<keyword evidence="3" id="KW-0804">Transcription</keyword>
<dbReference type="Gene3D" id="3.30.450.20">
    <property type="entry name" value="PAS domain"/>
    <property type="match status" value="1"/>
</dbReference>
<dbReference type="Gene3D" id="1.10.10.60">
    <property type="entry name" value="Homeodomain-like"/>
    <property type="match status" value="1"/>
</dbReference>
<feature type="domain" description="HTH araC/xylS-type" evidence="4">
    <location>
        <begin position="142"/>
        <end position="240"/>
    </location>
</feature>
<dbReference type="GO" id="GO:0003700">
    <property type="term" value="F:DNA-binding transcription factor activity"/>
    <property type="evidence" value="ECO:0007669"/>
    <property type="project" value="InterPro"/>
</dbReference>
<dbReference type="InterPro" id="IPR009057">
    <property type="entry name" value="Homeodomain-like_sf"/>
</dbReference>
<dbReference type="InterPro" id="IPR035965">
    <property type="entry name" value="PAS-like_dom_sf"/>
</dbReference>
<dbReference type="PANTHER" id="PTHR46796:SF13">
    <property type="entry name" value="HTH-TYPE TRANSCRIPTIONAL ACTIVATOR RHAS"/>
    <property type="match status" value="1"/>
</dbReference>
<dbReference type="PROSITE" id="PS00041">
    <property type="entry name" value="HTH_ARAC_FAMILY_1"/>
    <property type="match status" value="1"/>
</dbReference>
<keyword evidence="1" id="KW-0805">Transcription regulation</keyword>
<dbReference type="PANTHER" id="PTHR46796">
    <property type="entry name" value="HTH-TYPE TRANSCRIPTIONAL ACTIVATOR RHAS-RELATED"/>
    <property type="match status" value="1"/>
</dbReference>
<evidence type="ECO:0000256" key="2">
    <source>
        <dbReference type="ARBA" id="ARBA00023125"/>
    </source>
</evidence>
<gene>
    <name evidence="6" type="ORF">JIN84_06620</name>
</gene>
<evidence type="ECO:0000259" key="5">
    <source>
        <dbReference type="PROSITE" id="PS50113"/>
    </source>
</evidence>
<feature type="domain" description="PAC" evidence="5">
    <location>
        <begin position="87"/>
        <end position="140"/>
    </location>
</feature>
<dbReference type="Pfam" id="PF12833">
    <property type="entry name" value="HTH_18"/>
    <property type="match status" value="1"/>
</dbReference>
<accession>A0A934R397</accession>
<dbReference type="SUPFAM" id="SSF46689">
    <property type="entry name" value="Homeodomain-like"/>
    <property type="match status" value="1"/>
</dbReference>
<dbReference type="Pfam" id="PF08448">
    <property type="entry name" value="PAS_4"/>
    <property type="match status" value="1"/>
</dbReference>
<dbReference type="InterPro" id="IPR018062">
    <property type="entry name" value="HTH_AraC-typ_CS"/>
</dbReference>
<dbReference type="InterPro" id="IPR000700">
    <property type="entry name" value="PAS-assoc_C"/>
</dbReference>
<dbReference type="GO" id="GO:0043565">
    <property type="term" value="F:sequence-specific DNA binding"/>
    <property type="evidence" value="ECO:0007669"/>
    <property type="project" value="InterPro"/>
</dbReference>
<protein>
    <submittedName>
        <fullName evidence="6">AraC family transcriptional regulator</fullName>
    </submittedName>
</protein>
<dbReference type="InterPro" id="IPR000014">
    <property type="entry name" value="PAS"/>
</dbReference>
<evidence type="ECO:0000256" key="1">
    <source>
        <dbReference type="ARBA" id="ARBA00023015"/>
    </source>
</evidence>
<dbReference type="PROSITE" id="PS01124">
    <property type="entry name" value="HTH_ARAC_FAMILY_2"/>
    <property type="match status" value="1"/>
</dbReference>
<evidence type="ECO:0000313" key="6">
    <source>
        <dbReference type="EMBL" id="MBK1815278.1"/>
    </source>
</evidence>
<dbReference type="EMBL" id="JAENIK010000008">
    <property type="protein sequence ID" value="MBK1815278.1"/>
    <property type="molecule type" value="Genomic_DNA"/>
</dbReference>
<dbReference type="SMART" id="SM00342">
    <property type="entry name" value="HTH_ARAC"/>
    <property type="match status" value="1"/>
</dbReference>
<evidence type="ECO:0000256" key="3">
    <source>
        <dbReference type="ARBA" id="ARBA00023163"/>
    </source>
</evidence>
<dbReference type="SUPFAM" id="SSF55785">
    <property type="entry name" value="PYP-like sensor domain (PAS domain)"/>
    <property type="match status" value="1"/>
</dbReference>
<dbReference type="InterPro" id="IPR018060">
    <property type="entry name" value="HTH_AraC"/>
</dbReference>
<dbReference type="Proteomes" id="UP000600139">
    <property type="component" value="Unassembled WGS sequence"/>
</dbReference>
<dbReference type="RefSeq" id="WP_200350244.1">
    <property type="nucleotide sequence ID" value="NZ_BAABHZ010000012.1"/>
</dbReference>
<proteinExistence type="predicted"/>
<reference evidence="6" key="1">
    <citation type="submission" date="2021-01" db="EMBL/GenBank/DDBJ databases">
        <title>Modified the classification status of verrucomicrobia.</title>
        <authorList>
            <person name="Feng X."/>
        </authorList>
    </citation>
    <scope>NUCLEOTIDE SEQUENCE</scope>
    <source>
        <strain evidence="6">JCM 18052</strain>
    </source>
</reference>
<organism evidence="6 7">
    <name type="scientific">Luteolibacter yonseiensis</name>
    <dbReference type="NCBI Taxonomy" id="1144680"/>
    <lineage>
        <taxon>Bacteria</taxon>
        <taxon>Pseudomonadati</taxon>
        <taxon>Verrucomicrobiota</taxon>
        <taxon>Verrucomicrobiia</taxon>
        <taxon>Verrucomicrobiales</taxon>
        <taxon>Verrucomicrobiaceae</taxon>
        <taxon>Luteolibacter</taxon>
    </lineage>
</organism>
<dbReference type="InterPro" id="IPR013656">
    <property type="entry name" value="PAS_4"/>
</dbReference>
<name>A0A934R397_9BACT</name>
<dbReference type="AlphaFoldDB" id="A0A934R397"/>
<keyword evidence="2" id="KW-0238">DNA-binding</keyword>
<keyword evidence="7" id="KW-1185">Reference proteome</keyword>
<dbReference type="CDD" id="cd00130">
    <property type="entry name" value="PAS"/>
    <property type="match status" value="1"/>
</dbReference>
<evidence type="ECO:0000259" key="4">
    <source>
        <dbReference type="PROSITE" id="PS01124"/>
    </source>
</evidence>
<dbReference type="NCBIfam" id="TIGR00229">
    <property type="entry name" value="sensory_box"/>
    <property type="match status" value="1"/>
</dbReference>